<dbReference type="InterPro" id="IPR044837">
    <property type="entry name" value="REM16-like"/>
</dbReference>
<dbReference type="GO" id="GO:0005634">
    <property type="term" value="C:nucleus"/>
    <property type="evidence" value="ECO:0007669"/>
    <property type="project" value="UniProtKB-SubCell"/>
</dbReference>
<feature type="transmembrane region" description="Helical" evidence="6">
    <location>
        <begin position="121"/>
        <end position="141"/>
    </location>
</feature>
<dbReference type="CDD" id="cd10017">
    <property type="entry name" value="B3_DNA"/>
    <property type="match status" value="1"/>
</dbReference>
<dbReference type="SMART" id="SM01019">
    <property type="entry name" value="B3"/>
    <property type="match status" value="1"/>
</dbReference>
<keyword evidence="6" id="KW-1133">Transmembrane helix</keyword>
<dbReference type="AlphaFoldDB" id="A0A452XWA8"/>
<keyword evidence="6" id="KW-0472">Membrane</keyword>
<keyword evidence="4" id="KW-0804">Transcription</keyword>
<keyword evidence="9" id="KW-1185">Reference proteome</keyword>
<evidence type="ECO:0000256" key="5">
    <source>
        <dbReference type="ARBA" id="ARBA00023242"/>
    </source>
</evidence>
<reference evidence="9" key="1">
    <citation type="journal article" date="2014" name="Science">
        <title>Ancient hybridizations among the ancestral genomes of bread wheat.</title>
        <authorList>
            <consortium name="International Wheat Genome Sequencing Consortium,"/>
            <person name="Marcussen T."/>
            <person name="Sandve S.R."/>
            <person name="Heier L."/>
            <person name="Spannagl M."/>
            <person name="Pfeifer M."/>
            <person name="Jakobsen K.S."/>
            <person name="Wulff B.B."/>
            <person name="Steuernagel B."/>
            <person name="Mayer K.F."/>
            <person name="Olsen O.A."/>
        </authorList>
    </citation>
    <scope>NUCLEOTIDE SEQUENCE [LARGE SCALE GENOMIC DNA]</scope>
    <source>
        <strain evidence="9">cv. AL8/78</strain>
    </source>
</reference>
<evidence type="ECO:0000256" key="3">
    <source>
        <dbReference type="ARBA" id="ARBA00023125"/>
    </source>
</evidence>
<dbReference type="EnsemblPlants" id="AET1Gv20191400.13">
    <property type="protein sequence ID" value="AET1Gv20191400.13"/>
    <property type="gene ID" value="AET1Gv20191400"/>
</dbReference>
<name>A0A452XWA8_AEGTS</name>
<evidence type="ECO:0000256" key="2">
    <source>
        <dbReference type="ARBA" id="ARBA00023015"/>
    </source>
</evidence>
<feature type="domain" description="TF-B3" evidence="7">
    <location>
        <begin position="36"/>
        <end position="127"/>
    </location>
</feature>
<evidence type="ECO:0000259" key="7">
    <source>
        <dbReference type="PROSITE" id="PS50863"/>
    </source>
</evidence>
<evidence type="ECO:0000256" key="1">
    <source>
        <dbReference type="ARBA" id="ARBA00004123"/>
    </source>
</evidence>
<evidence type="ECO:0000313" key="8">
    <source>
        <dbReference type="EnsemblPlants" id="AET1Gv20191400.13"/>
    </source>
</evidence>
<dbReference type="PROSITE" id="PS50863">
    <property type="entry name" value="B3"/>
    <property type="match status" value="1"/>
</dbReference>
<sequence length="160" mass="18237">MHMNLQTSYSVLGFYATAFDRALEVEKKLPAEGPSFVKLMQISHVVRVFWLGVPVSFCREHLPNHDVTIVLEDEDGHRFDTNYLARKQGLSGGWNRFATRHHLKVGDAVVFQLVEPTRFKASASSMFYSIIFFVYASFFYFRKGGCTPASASGRCIRPLY</sequence>
<keyword evidence="6" id="KW-0812">Transmembrane</keyword>
<organism evidence="8 9">
    <name type="scientific">Aegilops tauschii subsp. strangulata</name>
    <name type="common">Goatgrass</name>
    <dbReference type="NCBI Taxonomy" id="200361"/>
    <lineage>
        <taxon>Eukaryota</taxon>
        <taxon>Viridiplantae</taxon>
        <taxon>Streptophyta</taxon>
        <taxon>Embryophyta</taxon>
        <taxon>Tracheophyta</taxon>
        <taxon>Spermatophyta</taxon>
        <taxon>Magnoliopsida</taxon>
        <taxon>Liliopsida</taxon>
        <taxon>Poales</taxon>
        <taxon>Poaceae</taxon>
        <taxon>BOP clade</taxon>
        <taxon>Pooideae</taxon>
        <taxon>Triticodae</taxon>
        <taxon>Triticeae</taxon>
        <taxon>Triticinae</taxon>
        <taxon>Aegilops</taxon>
    </lineage>
</organism>
<dbReference type="PANTHER" id="PTHR31391:SF85">
    <property type="entry name" value="TF-B3 DOMAIN-CONTAINING PROTEIN"/>
    <property type="match status" value="1"/>
</dbReference>
<evidence type="ECO:0000256" key="4">
    <source>
        <dbReference type="ARBA" id="ARBA00023163"/>
    </source>
</evidence>
<keyword evidence="2" id="KW-0805">Transcription regulation</keyword>
<evidence type="ECO:0000313" key="9">
    <source>
        <dbReference type="Proteomes" id="UP000015105"/>
    </source>
</evidence>
<dbReference type="SUPFAM" id="SSF101936">
    <property type="entry name" value="DNA-binding pseudobarrel domain"/>
    <property type="match status" value="1"/>
</dbReference>
<reference evidence="9" key="2">
    <citation type="journal article" date="2017" name="Nat. Plants">
        <title>The Aegilops tauschii genome reveals multiple impacts of transposons.</title>
        <authorList>
            <person name="Zhao G."/>
            <person name="Zou C."/>
            <person name="Li K."/>
            <person name="Wang K."/>
            <person name="Li T."/>
            <person name="Gao L."/>
            <person name="Zhang X."/>
            <person name="Wang H."/>
            <person name="Yang Z."/>
            <person name="Liu X."/>
            <person name="Jiang W."/>
            <person name="Mao L."/>
            <person name="Kong X."/>
            <person name="Jiao Y."/>
            <person name="Jia J."/>
        </authorList>
    </citation>
    <scope>NUCLEOTIDE SEQUENCE [LARGE SCALE GENOMIC DNA]</scope>
    <source>
        <strain evidence="9">cv. AL8/78</strain>
    </source>
</reference>
<dbReference type="Pfam" id="PF02362">
    <property type="entry name" value="B3"/>
    <property type="match status" value="1"/>
</dbReference>
<evidence type="ECO:0000256" key="6">
    <source>
        <dbReference type="SAM" id="Phobius"/>
    </source>
</evidence>
<protein>
    <recommendedName>
        <fullName evidence="7">TF-B3 domain-containing protein</fullName>
    </recommendedName>
</protein>
<dbReference type="InterPro" id="IPR003340">
    <property type="entry name" value="B3_DNA-bd"/>
</dbReference>
<proteinExistence type="predicted"/>
<accession>A0A452XWA8</accession>
<dbReference type="Gramene" id="AET1Gv20191400.13">
    <property type="protein sequence ID" value="AET1Gv20191400.13"/>
    <property type="gene ID" value="AET1Gv20191400"/>
</dbReference>
<keyword evidence="3" id="KW-0238">DNA-binding</keyword>
<reference evidence="8" key="5">
    <citation type="journal article" date="2021" name="G3 (Bethesda)">
        <title>Aegilops tauschii genome assembly Aet v5.0 features greater sequence contiguity and improved annotation.</title>
        <authorList>
            <person name="Wang L."/>
            <person name="Zhu T."/>
            <person name="Rodriguez J.C."/>
            <person name="Deal K.R."/>
            <person name="Dubcovsky J."/>
            <person name="McGuire P.E."/>
            <person name="Lux T."/>
            <person name="Spannagl M."/>
            <person name="Mayer K.F.X."/>
            <person name="Baldrich P."/>
            <person name="Meyers B.C."/>
            <person name="Huo N."/>
            <person name="Gu Y.Q."/>
            <person name="Zhou H."/>
            <person name="Devos K.M."/>
            <person name="Bennetzen J.L."/>
            <person name="Unver T."/>
            <person name="Budak H."/>
            <person name="Gulick P.J."/>
            <person name="Galiba G."/>
            <person name="Kalapos B."/>
            <person name="Nelson D.R."/>
            <person name="Li P."/>
            <person name="You F.M."/>
            <person name="Luo M.C."/>
            <person name="Dvorak J."/>
        </authorList>
    </citation>
    <scope>NUCLEOTIDE SEQUENCE [LARGE SCALE GENOMIC DNA]</scope>
    <source>
        <strain evidence="8">cv. AL8/78</strain>
    </source>
</reference>
<dbReference type="PANTHER" id="PTHR31391">
    <property type="entry name" value="B3 DOMAIN-CONTAINING PROTEIN OS11G0197600-RELATED"/>
    <property type="match status" value="1"/>
</dbReference>
<dbReference type="Proteomes" id="UP000015105">
    <property type="component" value="Chromosome 1D"/>
</dbReference>
<dbReference type="GO" id="GO:0003677">
    <property type="term" value="F:DNA binding"/>
    <property type="evidence" value="ECO:0007669"/>
    <property type="project" value="UniProtKB-KW"/>
</dbReference>
<reference evidence="8" key="4">
    <citation type="submission" date="2019-03" db="UniProtKB">
        <authorList>
            <consortium name="EnsemblPlants"/>
        </authorList>
    </citation>
    <scope>IDENTIFICATION</scope>
</reference>
<comment type="subcellular location">
    <subcellularLocation>
        <location evidence="1">Nucleus</location>
    </subcellularLocation>
</comment>
<dbReference type="InterPro" id="IPR015300">
    <property type="entry name" value="DNA-bd_pseudobarrel_sf"/>
</dbReference>
<dbReference type="Gene3D" id="2.40.330.10">
    <property type="entry name" value="DNA-binding pseudobarrel domain"/>
    <property type="match status" value="1"/>
</dbReference>
<keyword evidence="5" id="KW-0539">Nucleus</keyword>
<reference evidence="8" key="3">
    <citation type="journal article" date="2017" name="Nature">
        <title>Genome sequence of the progenitor of the wheat D genome Aegilops tauschii.</title>
        <authorList>
            <person name="Luo M.C."/>
            <person name="Gu Y.Q."/>
            <person name="Puiu D."/>
            <person name="Wang H."/>
            <person name="Twardziok S.O."/>
            <person name="Deal K.R."/>
            <person name="Huo N."/>
            <person name="Zhu T."/>
            <person name="Wang L."/>
            <person name="Wang Y."/>
            <person name="McGuire P.E."/>
            <person name="Liu S."/>
            <person name="Long H."/>
            <person name="Ramasamy R.K."/>
            <person name="Rodriguez J.C."/>
            <person name="Van S.L."/>
            <person name="Yuan L."/>
            <person name="Wang Z."/>
            <person name="Xia Z."/>
            <person name="Xiao L."/>
            <person name="Anderson O.D."/>
            <person name="Ouyang S."/>
            <person name="Liang Y."/>
            <person name="Zimin A.V."/>
            <person name="Pertea G."/>
            <person name="Qi P."/>
            <person name="Bennetzen J.L."/>
            <person name="Dai X."/>
            <person name="Dawson M.W."/>
            <person name="Muller H.G."/>
            <person name="Kugler K."/>
            <person name="Rivarola-Duarte L."/>
            <person name="Spannagl M."/>
            <person name="Mayer K.F.X."/>
            <person name="Lu F.H."/>
            <person name="Bevan M.W."/>
            <person name="Leroy P."/>
            <person name="Li P."/>
            <person name="You F.M."/>
            <person name="Sun Q."/>
            <person name="Liu Z."/>
            <person name="Lyons E."/>
            <person name="Wicker T."/>
            <person name="Salzberg S.L."/>
            <person name="Devos K.M."/>
            <person name="Dvorak J."/>
        </authorList>
    </citation>
    <scope>NUCLEOTIDE SEQUENCE [LARGE SCALE GENOMIC DNA]</scope>
    <source>
        <strain evidence="8">cv. AL8/78</strain>
    </source>
</reference>